<evidence type="ECO:0000313" key="3">
    <source>
        <dbReference type="Proteomes" id="UP000794436"/>
    </source>
</evidence>
<feature type="region of interest" description="Disordered" evidence="1">
    <location>
        <begin position="168"/>
        <end position="226"/>
    </location>
</feature>
<evidence type="ECO:0000313" key="2">
    <source>
        <dbReference type="EMBL" id="TMW56018.1"/>
    </source>
</evidence>
<feature type="compositionally biased region" description="Basic and acidic residues" evidence="1">
    <location>
        <begin position="204"/>
        <end position="220"/>
    </location>
</feature>
<organism evidence="2 3">
    <name type="scientific">Pythium oligandrum</name>
    <name type="common">Mycoparasitic fungus</name>
    <dbReference type="NCBI Taxonomy" id="41045"/>
    <lineage>
        <taxon>Eukaryota</taxon>
        <taxon>Sar</taxon>
        <taxon>Stramenopiles</taxon>
        <taxon>Oomycota</taxon>
        <taxon>Peronosporomycetes</taxon>
        <taxon>Pythiales</taxon>
        <taxon>Pythiaceae</taxon>
        <taxon>Pythium</taxon>
    </lineage>
</organism>
<name>A0A8K1C462_PYTOL</name>
<accession>A0A8K1C462</accession>
<protein>
    <submittedName>
        <fullName evidence="2">Uncharacterized protein</fullName>
    </submittedName>
</protein>
<dbReference type="AlphaFoldDB" id="A0A8K1C462"/>
<gene>
    <name evidence="2" type="ORF">Poli38472_008666</name>
</gene>
<reference evidence="2" key="1">
    <citation type="submission" date="2019-03" db="EMBL/GenBank/DDBJ databases">
        <title>Long read genome sequence of the mycoparasitic Pythium oligandrum ATCC 38472 isolated from sugarbeet rhizosphere.</title>
        <authorList>
            <person name="Gaulin E."/>
        </authorList>
    </citation>
    <scope>NUCLEOTIDE SEQUENCE</scope>
    <source>
        <strain evidence="2">ATCC 38472_TT</strain>
    </source>
</reference>
<dbReference type="OrthoDB" id="79215at2759"/>
<comment type="caution">
    <text evidence="2">The sequence shown here is derived from an EMBL/GenBank/DDBJ whole genome shotgun (WGS) entry which is preliminary data.</text>
</comment>
<dbReference type="EMBL" id="SPLM01000146">
    <property type="protein sequence ID" value="TMW56018.1"/>
    <property type="molecule type" value="Genomic_DNA"/>
</dbReference>
<feature type="compositionally biased region" description="Basic and acidic residues" evidence="1">
    <location>
        <begin position="172"/>
        <end position="197"/>
    </location>
</feature>
<keyword evidence="3" id="KW-1185">Reference proteome</keyword>
<sequence>MWKQLFAEAPANAAQNLLTPRRKIMYATIAFAPGTILGLYLNSVKHRMDEENELLRLHHVQEELAVEAERQKKDVVLIQMMEDLRNRIKRLEEEAQIKSPASTAAAKPATPEKTVEPTPLSASTPVAPASDDKPLLPSFLAEYEDTAQTWKTRFEDVKARLEQLQEQFNGKTESRKQEDEETQKKREILDALAKERTGPSGISERVRERERGMLADDVRSYKGASK</sequence>
<evidence type="ECO:0000256" key="1">
    <source>
        <dbReference type="SAM" id="MobiDB-lite"/>
    </source>
</evidence>
<proteinExistence type="predicted"/>
<feature type="region of interest" description="Disordered" evidence="1">
    <location>
        <begin position="95"/>
        <end position="133"/>
    </location>
</feature>
<feature type="compositionally biased region" description="Low complexity" evidence="1">
    <location>
        <begin position="98"/>
        <end position="112"/>
    </location>
</feature>
<dbReference type="Proteomes" id="UP000794436">
    <property type="component" value="Unassembled WGS sequence"/>
</dbReference>